<comment type="caution">
    <text evidence="1">The sequence shown here is derived from an EMBL/GenBank/DDBJ whole genome shotgun (WGS) entry which is preliminary data.</text>
</comment>
<sequence length="52" mass="4849">MAIAGDFGSGLVAFLRPGESVGGVAVLVDSGAVGAQLGFGSGVALVGRSISA</sequence>
<dbReference type="EMBL" id="AFUN01000007">
    <property type="protein sequence ID" value="EGR97447.1"/>
    <property type="molecule type" value="Genomic_DNA"/>
</dbReference>
<protein>
    <submittedName>
        <fullName evidence="1">Uncharacterized protein</fullName>
    </submittedName>
</protein>
<evidence type="ECO:0000313" key="1">
    <source>
        <dbReference type="EMBL" id="EGR97447.1"/>
    </source>
</evidence>
<gene>
    <name evidence="1" type="ORF">HMPREF1162_0528</name>
</gene>
<name>F9NU01_9ACTN</name>
<dbReference type="AlphaFoldDB" id="F9NU01"/>
<accession>F9NU01</accession>
<proteinExistence type="predicted"/>
<evidence type="ECO:0000313" key="2">
    <source>
        <dbReference type="Proteomes" id="UP000007832"/>
    </source>
</evidence>
<dbReference type="Proteomes" id="UP000007832">
    <property type="component" value="Unassembled WGS sequence"/>
</dbReference>
<dbReference type="PATRIC" id="fig|1051006.4.peg.645"/>
<reference evidence="1 2" key="1">
    <citation type="submission" date="2011-07" db="EMBL/GenBank/DDBJ databases">
        <title>Genome Sequence of Propionibacterium acnes SK182B-JCVI.</title>
        <authorList>
            <person name="Durkin A.S."/>
            <person name="Madupu R."/>
            <person name="Hostetler J."/>
            <person name="Radune D."/>
            <person name="Torralba M."/>
            <person name="Methe B."/>
            <person name="Sutton G."/>
            <person name="Strausberg R.L."/>
            <person name="Nelson K.E."/>
        </authorList>
    </citation>
    <scope>NUCLEOTIDE SEQUENCE [LARGE SCALE GENOMIC DNA]</scope>
    <source>
        <strain evidence="1 2">SK182B-JCVI</strain>
    </source>
</reference>
<organism evidence="1 2">
    <name type="scientific">[Propionibacterium] namnetense SK182B-JCVI</name>
    <dbReference type="NCBI Taxonomy" id="1051006"/>
    <lineage>
        <taxon>Bacteria</taxon>
        <taxon>Bacillati</taxon>
        <taxon>Actinomycetota</taxon>
        <taxon>Actinomycetes</taxon>
        <taxon>Propionibacteriales</taxon>
        <taxon>Propionibacteriaceae</taxon>
        <taxon>Cutibacterium</taxon>
    </lineage>
</organism>